<organism evidence="1 2">
    <name type="scientific">Colletotrichum truncatum</name>
    <name type="common">Anthracnose fungus</name>
    <name type="synonym">Colletotrichum capsici</name>
    <dbReference type="NCBI Taxonomy" id="5467"/>
    <lineage>
        <taxon>Eukaryota</taxon>
        <taxon>Fungi</taxon>
        <taxon>Dikarya</taxon>
        <taxon>Ascomycota</taxon>
        <taxon>Pezizomycotina</taxon>
        <taxon>Sordariomycetes</taxon>
        <taxon>Hypocreomycetidae</taxon>
        <taxon>Glomerellales</taxon>
        <taxon>Glomerellaceae</taxon>
        <taxon>Colletotrichum</taxon>
        <taxon>Colletotrichum truncatum species complex</taxon>
    </lineage>
</organism>
<dbReference type="Proteomes" id="UP000805649">
    <property type="component" value="Unassembled WGS sequence"/>
</dbReference>
<sequence>MRRTDASALVIAGLAALAKARELQIDDVPVECATICGPIVELSFRCDVDNSFDELRRLKRRNIDSPRQNVPPSRRQVRAKPVLTPRRHHRKQQEDQETDATPSAAPDQAAPANGEEVQQQPQQDVQQQPAQDAAPVFITTLPFAAPSPDPQVTPSETAQTTPTPDAQQQSTPAPVAAQPDVTTPSAAVTPSAPAASSPPIPQITPPIPPPVVIVPSIAISIPQIAISLPFQQPPAQQSQAPSPPPPQGGGSGEKKPEQKLAEDRENAERDCICKNKSFDVQLLAGMCQSCIRQSRNRANDMDYIMGTCNFTESTYTPDKDSLAFDIRVAAQKPMLAFSANAMGDAGRLGNECAAVAVAVGIVTGLALLL</sequence>
<keyword evidence="2" id="KW-1185">Reference proteome</keyword>
<name>A0ACC3ZLB3_COLTU</name>
<comment type="caution">
    <text evidence="1">The sequence shown here is derived from an EMBL/GenBank/DDBJ whole genome shotgun (WGS) entry which is preliminary data.</text>
</comment>
<reference evidence="1 2" key="1">
    <citation type="journal article" date="2020" name="Phytopathology">
        <title>Genome Sequence Resources of Colletotrichum truncatum, C. plurivorum, C. musicola, and C. sojae: Four Species Pathogenic to Soybean (Glycine max).</title>
        <authorList>
            <person name="Rogerio F."/>
            <person name="Boufleur T.R."/>
            <person name="Ciampi-Guillardi M."/>
            <person name="Sukno S.A."/>
            <person name="Thon M.R."/>
            <person name="Massola Junior N.S."/>
            <person name="Baroncelli R."/>
        </authorList>
    </citation>
    <scope>NUCLEOTIDE SEQUENCE [LARGE SCALE GENOMIC DNA]</scope>
    <source>
        <strain evidence="1 2">CMES1059</strain>
    </source>
</reference>
<evidence type="ECO:0000313" key="1">
    <source>
        <dbReference type="EMBL" id="KAL0944922.1"/>
    </source>
</evidence>
<gene>
    <name evidence="1" type="ORF">CTRU02_202809</name>
</gene>
<dbReference type="EMBL" id="VUJX02000001">
    <property type="protein sequence ID" value="KAL0944922.1"/>
    <property type="molecule type" value="Genomic_DNA"/>
</dbReference>
<proteinExistence type="predicted"/>
<evidence type="ECO:0000313" key="2">
    <source>
        <dbReference type="Proteomes" id="UP000805649"/>
    </source>
</evidence>
<accession>A0ACC3ZLB3</accession>
<protein>
    <submittedName>
        <fullName evidence="1">Uncharacterized protein</fullName>
    </submittedName>
</protein>